<dbReference type="InterPro" id="IPR044668">
    <property type="entry name" value="PuuD-like"/>
</dbReference>
<dbReference type="InterPro" id="IPR029062">
    <property type="entry name" value="Class_I_gatase-like"/>
</dbReference>
<dbReference type="Pfam" id="PF07722">
    <property type="entry name" value="Peptidase_C26"/>
    <property type="match status" value="1"/>
</dbReference>
<dbReference type="PROSITE" id="PS51273">
    <property type="entry name" value="GATASE_TYPE_1"/>
    <property type="match status" value="1"/>
</dbReference>
<dbReference type="GO" id="GO:0033969">
    <property type="term" value="F:gamma-glutamyl-gamma-aminobutyrate hydrolase activity"/>
    <property type="evidence" value="ECO:0007669"/>
    <property type="project" value="TreeGrafter"/>
</dbReference>
<dbReference type="PANTHER" id="PTHR43235:SF1">
    <property type="entry name" value="GLUTAMINE AMIDOTRANSFERASE PB2B2.05-RELATED"/>
    <property type="match status" value="1"/>
</dbReference>
<organism evidence="1">
    <name type="scientific">marine metagenome</name>
    <dbReference type="NCBI Taxonomy" id="408172"/>
    <lineage>
        <taxon>unclassified sequences</taxon>
        <taxon>metagenomes</taxon>
        <taxon>ecological metagenomes</taxon>
    </lineage>
</organism>
<proteinExistence type="predicted"/>
<dbReference type="GO" id="GO:0006598">
    <property type="term" value="P:polyamine catabolic process"/>
    <property type="evidence" value="ECO:0007669"/>
    <property type="project" value="TreeGrafter"/>
</dbReference>
<sequence>MVDDNFREAGTRPLIGITGSHDHATWNIWVDDVVLVPAAYTEAVERAGGQPIVIPPGNCDISLVEKLDGLIVAGGADLNPDTYGEAPVPETTDWRDRQDASERGLVAAVLERDLPLLGICRGLQLLAVMHGGRLHQHLPGTAGHEEHGGTGGTWTNHEVSLEPGSRIASILGASVTGNSGHHQGVADAGTLRVTGRTLDGLIEAAEHPDRKFCIAVQWHPEMVGHDALFAALVTAAR</sequence>
<dbReference type="AlphaFoldDB" id="A0A381Y9X5"/>
<dbReference type="SUPFAM" id="SSF52317">
    <property type="entry name" value="Class I glutamine amidotransferase-like"/>
    <property type="match status" value="1"/>
</dbReference>
<protein>
    <submittedName>
        <fullName evidence="1">Uncharacterized protein</fullName>
    </submittedName>
</protein>
<dbReference type="PANTHER" id="PTHR43235">
    <property type="entry name" value="GLUTAMINE AMIDOTRANSFERASE PB2B2.05-RELATED"/>
    <property type="match status" value="1"/>
</dbReference>
<dbReference type="Gene3D" id="3.40.50.880">
    <property type="match status" value="1"/>
</dbReference>
<dbReference type="CDD" id="cd01745">
    <property type="entry name" value="GATase1_2"/>
    <property type="match status" value="1"/>
</dbReference>
<dbReference type="GO" id="GO:0005829">
    <property type="term" value="C:cytosol"/>
    <property type="evidence" value="ECO:0007669"/>
    <property type="project" value="TreeGrafter"/>
</dbReference>
<dbReference type="EMBL" id="UINC01017731">
    <property type="protein sequence ID" value="SVA73848.1"/>
    <property type="molecule type" value="Genomic_DNA"/>
</dbReference>
<evidence type="ECO:0000313" key="1">
    <source>
        <dbReference type="EMBL" id="SVA73848.1"/>
    </source>
</evidence>
<accession>A0A381Y9X5</accession>
<dbReference type="InterPro" id="IPR011697">
    <property type="entry name" value="Peptidase_C26"/>
</dbReference>
<name>A0A381Y9X5_9ZZZZ</name>
<reference evidence="1" key="1">
    <citation type="submission" date="2018-05" db="EMBL/GenBank/DDBJ databases">
        <authorList>
            <person name="Lanie J.A."/>
            <person name="Ng W.-L."/>
            <person name="Kazmierczak K.M."/>
            <person name="Andrzejewski T.M."/>
            <person name="Davidsen T.M."/>
            <person name="Wayne K.J."/>
            <person name="Tettelin H."/>
            <person name="Glass J.I."/>
            <person name="Rusch D."/>
            <person name="Podicherti R."/>
            <person name="Tsui H.-C.T."/>
            <person name="Winkler M.E."/>
        </authorList>
    </citation>
    <scope>NUCLEOTIDE SEQUENCE</scope>
</reference>
<gene>
    <name evidence="1" type="ORF">METZ01_LOCUS126702</name>
</gene>